<name>A0A0G0JME0_9BACT</name>
<dbReference type="CDD" id="cd10449">
    <property type="entry name" value="GIY-YIG_SLX1_like"/>
    <property type="match status" value="1"/>
</dbReference>
<dbReference type="PANTHER" id="PTHR34477:SF1">
    <property type="entry name" value="UPF0213 PROTEIN YHBQ"/>
    <property type="match status" value="1"/>
</dbReference>
<dbReference type="InterPro" id="IPR035901">
    <property type="entry name" value="GIY-YIG_endonuc_sf"/>
</dbReference>
<dbReference type="SUPFAM" id="SSF82771">
    <property type="entry name" value="GIY-YIG endonuclease"/>
    <property type="match status" value="1"/>
</dbReference>
<comment type="similarity">
    <text evidence="1">Belongs to the UPF0213 family.</text>
</comment>
<dbReference type="Proteomes" id="UP000034471">
    <property type="component" value="Unassembled WGS sequence"/>
</dbReference>
<sequence>MIVDIIGLNILDELEGWPSGLRREFRPEIDSGLSRVYPGTKTMKFHYIYLLLLKDSDIYTGFTSDLKRRLKQHESGGVISTKHKRPVKLVHYEAYLEKEDAKRRERFLKSSDGKKLLKQQLSVLLQKYR</sequence>
<proteinExistence type="inferred from homology"/>
<evidence type="ECO:0000313" key="4">
    <source>
        <dbReference type="Proteomes" id="UP000034471"/>
    </source>
</evidence>
<dbReference type="Pfam" id="PF01541">
    <property type="entry name" value="GIY-YIG"/>
    <property type="match status" value="1"/>
</dbReference>
<dbReference type="STRING" id="1618481.US54_C0021G0001"/>
<dbReference type="PANTHER" id="PTHR34477">
    <property type="entry name" value="UPF0213 PROTEIN YHBQ"/>
    <property type="match status" value="1"/>
</dbReference>
<evidence type="ECO:0000313" key="3">
    <source>
        <dbReference type="EMBL" id="KKQ37974.1"/>
    </source>
</evidence>
<comment type="caution">
    <text evidence="3">The sequence shown here is derived from an EMBL/GenBank/DDBJ whole genome shotgun (WGS) entry which is preliminary data.</text>
</comment>
<dbReference type="PROSITE" id="PS50164">
    <property type="entry name" value="GIY_YIG"/>
    <property type="match status" value="1"/>
</dbReference>
<feature type="domain" description="GIY-YIG" evidence="2">
    <location>
        <begin position="44"/>
        <end position="118"/>
    </location>
</feature>
<evidence type="ECO:0000256" key="1">
    <source>
        <dbReference type="ARBA" id="ARBA00007435"/>
    </source>
</evidence>
<accession>A0A0G0JME0</accession>
<gene>
    <name evidence="3" type="ORF">US54_C0021G0001</name>
</gene>
<dbReference type="AlphaFoldDB" id="A0A0G0JME0"/>
<evidence type="ECO:0000259" key="2">
    <source>
        <dbReference type="PROSITE" id="PS50164"/>
    </source>
</evidence>
<reference evidence="3 4" key="1">
    <citation type="journal article" date="2015" name="Nature">
        <title>rRNA introns, odd ribosomes, and small enigmatic genomes across a large radiation of phyla.</title>
        <authorList>
            <person name="Brown C.T."/>
            <person name="Hug L.A."/>
            <person name="Thomas B.C."/>
            <person name="Sharon I."/>
            <person name="Castelle C.J."/>
            <person name="Singh A."/>
            <person name="Wilkins M.J."/>
            <person name="Williams K.H."/>
            <person name="Banfield J.F."/>
        </authorList>
    </citation>
    <scope>NUCLEOTIDE SEQUENCE [LARGE SCALE GENOMIC DNA]</scope>
</reference>
<dbReference type="Gene3D" id="3.40.1440.10">
    <property type="entry name" value="GIY-YIG endonuclease"/>
    <property type="match status" value="1"/>
</dbReference>
<dbReference type="InterPro" id="IPR000305">
    <property type="entry name" value="GIY-YIG_endonuc"/>
</dbReference>
<dbReference type="InterPro" id="IPR050190">
    <property type="entry name" value="UPF0213_domain"/>
</dbReference>
<dbReference type="EMBL" id="LBTJ01000021">
    <property type="protein sequence ID" value="KKQ37974.1"/>
    <property type="molecule type" value="Genomic_DNA"/>
</dbReference>
<organism evidence="3 4">
    <name type="scientific">Candidatus Roizmanbacteria bacterium GW2011_GWA2_37_7</name>
    <dbReference type="NCBI Taxonomy" id="1618481"/>
    <lineage>
        <taxon>Bacteria</taxon>
        <taxon>Candidatus Roizmaniibacteriota</taxon>
    </lineage>
</organism>
<protein>
    <recommendedName>
        <fullName evidence="2">GIY-YIG domain-containing protein</fullName>
    </recommendedName>
</protein>